<protein>
    <submittedName>
        <fullName evidence="1">Uncharacterized protein</fullName>
    </submittedName>
</protein>
<proteinExistence type="predicted"/>
<gene>
    <name evidence="1" type="ORF">DU478_06110</name>
</gene>
<dbReference type="OrthoDB" id="7875218at2"/>
<accession>A0A369TQX7</accession>
<dbReference type="RefSeq" id="WP_114510051.1">
    <property type="nucleotide sequence ID" value="NZ_QPMK01000003.1"/>
</dbReference>
<organism evidence="1 2">
    <name type="scientific">Thalassococcus profundi</name>
    <dbReference type="NCBI Taxonomy" id="2282382"/>
    <lineage>
        <taxon>Bacteria</taxon>
        <taxon>Pseudomonadati</taxon>
        <taxon>Pseudomonadota</taxon>
        <taxon>Alphaproteobacteria</taxon>
        <taxon>Rhodobacterales</taxon>
        <taxon>Roseobacteraceae</taxon>
        <taxon>Thalassococcus</taxon>
    </lineage>
</organism>
<dbReference type="Proteomes" id="UP000253977">
    <property type="component" value="Unassembled WGS sequence"/>
</dbReference>
<dbReference type="InterPro" id="IPR045516">
    <property type="entry name" value="DUF6477"/>
</dbReference>
<dbReference type="Pfam" id="PF20083">
    <property type="entry name" value="DUF6477"/>
    <property type="match status" value="1"/>
</dbReference>
<dbReference type="EMBL" id="QPMK01000003">
    <property type="protein sequence ID" value="RDD67302.1"/>
    <property type="molecule type" value="Genomic_DNA"/>
</dbReference>
<evidence type="ECO:0000313" key="1">
    <source>
        <dbReference type="EMBL" id="RDD67302.1"/>
    </source>
</evidence>
<dbReference type="AlphaFoldDB" id="A0A369TQX7"/>
<name>A0A369TQX7_9RHOB</name>
<keyword evidence="2" id="KW-1185">Reference proteome</keyword>
<reference evidence="1 2" key="1">
    <citation type="submission" date="2018-07" db="EMBL/GenBank/DDBJ databases">
        <title>Thalassococcus profundi sp. nov., a marine bacterium isolated from deep seawater of Okinawa Trough.</title>
        <authorList>
            <person name="Yu M."/>
        </authorList>
    </citation>
    <scope>NUCLEOTIDE SEQUENCE [LARGE SCALE GENOMIC DNA]</scope>
    <source>
        <strain evidence="1 2">WRAS1</strain>
    </source>
</reference>
<comment type="caution">
    <text evidence="1">The sequence shown here is derived from an EMBL/GenBank/DDBJ whole genome shotgun (WGS) entry which is preliminary data.</text>
</comment>
<sequence length="102" mass="11345">MHDILSLLATLSRPRLLVRAARLGANDYRRHPHLRRLLGSHALPGHGASVMRLLEIEAEFDEQRRSRDAAYSVSDHVEVLSAVMGEARLLRAQLSAGRDAVT</sequence>
<evidence type="ECO:0000313" key="2">
    <source>
        <dbReference type="Proteomes" id="UP000253977"/>
    </source>
</evidence>